<name>A0A1M6WPI1_9FIRM</name>
<dbReference type="InterPro" id="IPR032599">
    <property type="entry name" value="YcdB/YcdC_rep_domain"/>
</dbReference>
<feature type="domain" description="YcdB/YcdC repeated" evidence="2">
    <location>
        <begin position="60"/>
        <end position="206"/>
    </location>
</feature>
<keyword evidence="1" id="KW-0732">Signal</keyword>
<evidence type="ECO:0000313" key="3">
    <source>
        <dbReference type="EMBL" id="SHK95673.1"/>
    </source>
</evidence>
<dbReference type="EMBL" id="FRAC01000020">
    <property type="protein sequence ID" value="SHK95673.1"/>
    <property type="molecule type" value="Genomic_DNA"/>
</dbReference>
<evidence type="ECO:0000256" key="1">
    <source>
        <dbReference type="SAM" id="SignalP"/>
    </source>
</evidence>
<reference evidence="3 4" key="1">
    <citation type="submission" date="2016-11" db="EMBL/GenBank/DDBJ databases">
        <authorList>
            <person name="Jaros S."/>
            <person name="Januszkiewicz K."/>
            <person name="Wedrychowicz H."/>
        </authorList>
    </citation>
    <scope>NUCLEOTIDE SEQUENCE [LARGE SCALE GENOMIC DNA]</scope>
    <source>
        <strain evidence="3 4">DSM 15929</strain>
    </source>
</reference>
<gene>
    <name evidence="3" type="ORF">SAMN02745136_03762</name>
</gene>
<accession>A0A1M6WPI1</accession>
<dbReference type="AlphaFoldDB" id="A0A1M6WPI1"/>
<dbReference type="OrthoDB" id="2473368at2"/>
<evidence type="ECO:0000313" key="4">
    <source>
        <dbReference type="Proteomes" id="UP000184386"/>
    </source>
</evidence>
<sequence length="736" mass="80874">MITKKIGTVILSGALVVSALPSPYLLKADASSLAGTNLVNTTISSKAQTGDSASSKDLENMINTVKSKITIPSDLSEFSYNYNSGSSYTDSTWNLTWANKDSSKSIYINCDSKGRIQSYNYNTNQSYKPVYLQGELKDKADAFIKGISPDIYNKLQYTDASARSSYNGTYSYQYQRMENGIPMPDNTVTVGVNYQTGEVTSYTVNWLYDVSIPSSEVKITKEDAASRIGKNIKMTLSYQSAYNKDSNGKSTVKAFLVYSPDKSYISVDAVTGKIYDTQNLWTDLYGNEKAGFAADSKADGSGLTPQEAAEVDNIKGLITKENAIKAVKGNGKLLFDKNMTSVTANLYKNDSSNGSSGYVWGISFSDPREEKTGKGDSYRAHANATVDAKTGKILSYYSSTNNYYNSATGKWESPKVKYTSKQGKGILEGFLKEQIPEYFKNSTYSGAADDYIIAYKDSKPVYGGYSYNYQRVNEKIPYAANNIIGSVDGVTGKIYSFGYNWDENVTFEAPDNIISAEKAFDSYIANEGYRLVYEIYYKNSVTNAKADASYTQTPLVRLVYRTDITPNYISPFNGKQLDSDGKEYTKTTNLYSYTDIDNNSSARNIKLLANMGIGFEGGLFKPSQAITAEELTDFINKAGFYADSKNKLSGSTINRMEAAKYAVKLLGLEKAAKISGIYSMNITDQATINQSDIGYAAIAYGLKLLTPNSNNQLHAGDNLTRQEAADLIVAMLNTQE</sequence>
<keyword evidence="4" id="KW-1185">Reference proteome</keyword>
<dbReference type="Proteomes" id="UP000184386">
    <property type="component" value="Unassembled WGS sequence"/>
</dbReference>
<dbReference type="RefSeq" id="WP_073278382.1">
    <property type="nucleotide sequence ID" value="NZ_FRAC01000020.1"/>
</dbReference>
<evidence type="ECO:0000259" key="2">
    <source>
        <dbReference type="Pfam" id="PF16244"/>
    </source>
</evidence>
<feature type="signal peptide" evidence="1">
    <location>
        <begin position="1"/>
        <end position="19"/>
    </location>
</feature>
<organism evidence="3 4">
    <name type="scientific">Anaerocolumna jejuensis DSM 15929</name>
    <dbReference type="NCBI Taxonomy" id="1121322"/>
    <lineage>
        <taxon>Bacteria</taxon>
        <taxon>Bacillati</taxon>
        <taxon>Bacillota</taxon>
        <taxon>Clostridia</taxon>
        <taxon>Lachnospirales</taxon>
        <taxon>Lachnospiraceae</taxon>
        <taxon>Anaerocolumna</taxon>
    </lineage>
</organism>
<dbReference type="Pfam" id="PF16244">
    <property type="entry name" value="DUF4901"/>
    <property type="match status" value="1"/>
</dbReference>
<proteinExistence type="predicted"/>
<feature type="chain" id="PRO_5038994546" evidence="1">
    <location>
        <begin position="20"/>
        <end position="736"/>
    </location>
</feature>
<protein>
    <submittedName>
        <fullName evidence="3">S-layer homology domain-containing protein</fullName>
    </submittedName>
</protein>
<dbReference type="STRING" id="1121322.SAMN02745136_03762"/>